<evidence type="ECO:0000313" key="5">
    <source>
        <dbReference type="Proteomes" id="UP000606786"/>
    </source>
</evidence>
<sequence>MIKLLVLCLAVCSTLADSREKLLRNAEMDLLQLMIDTRQEQRNNPEQSMACFDYYLALFERLNEEYKASHEACLTTAAADREDVDEGTNPQRAEIEEAAQSSCEEMKTCAKYTDSVDYFGCFSKSGKESSESSYKISADASEILAAVRESYRVIENEENRCTNASARTYVEETYQANEALQSCLRGETTVPPATESPTTAIPDSNDSAIKSMNVPVEKFRPDEAYANNFNTFDDAKVNKDRKAAII</sequence>
<gene>
    <name evidence="3" type="ORF">CCAP1982_LOCUS23072</name>
</gene>
<reference evidence="4" key="2">
    <citation type="journal article" date="2014" name="BMC Genomics">
        <title>A genomic perspective to assessing quality of mass-reared SIT flies used in Mediterranean fruit fly (Ceratitis capitata) eradication in California.</title>
        <authorList>
            <person name="Calla B."/>
            <person name="Hall B."/>
            <person name="Hou S."/>
            <person name="Geib S.M."/>
        </authorList>
    </citation>
    <scope>NUCLEOTIDE SEQUENCE</scope>
</reference>
<evidence type="ECO:0000313" key="4">
    <source>
        <dbReference type="EMBL" id="JAC03934.1"/>
    </source>
</evidence>
<keyword evidence="5" id="KW-1185">Reference proteome</keyword>
<dbReference type="Proteomes" id="UP000606786">
    <property type="component" value="Unassembled WGS sequence"/>
</dbReference>
<dbReference type="OrthoDB" id="8054395at2759"/>
<dbReference type="InterPro" id="IPR007931">
    <property type="entry name" value="TsetseEP"/>
</dbReference>
<feature type="signal peptide" evidence="1">
    <location>
        <begin position="1"/>
        <end position="16"/>
    </location>
</feature>
<evidence type="ECO:0000259" key="2">
    <source>
        <dbReference type="Pfam" id="PF05267"/>
    </source>
</evidence>
<protein>
    <submittedName>
        <fullName evidence="3">(Mediterranean fruit fly) hypothetical protein</fullName>
    </submittedName>
</protein>
<dbReference type="EMBL" id="CAJHJT010000056">
    <property type="protein sequence ID" value="CAD7015122.1"/>
    <property type="molecule type" value="Genomic_DNA"/>
</dbReference>
<feature type="chain" id="PRO_5033708440" evidence="1">
    <location>
        <begin position="17"/>
        <end position="246"/>
    </location>
</feature>
<evidence type="ECO:0000256" key="1">
    <source>
        <dbReference type="SAM" id="SignalP"/>
    </source>
</evidence>
<dbReference type="EMBL" id="GAMC01002622">
    <property type="protein sequence ID" value="JAC03934.1"/>
    <property type="molecule type" value="mRNA"/>
</dbReference>
<keyword evidence="1" id="KW-0732">Signal</keyword>
<reference evidence="4" key="1">
    <citation type="submission" date="2013-07" db="EMBL/GenBank/DDBJ databases">
        <authorList>
            <person name="Geib S."/>
        </authorList>
    </citation>
    <scope>NUCLEOTIDE SEQUENCE</scope>
</reference>
<evidence type="ECO:0000313" key="3">
    <source>
        <dbReference type="EMBL" id="CAD7015122.1"/>
    </source>
</evidence>
<name>W8C3U0_CERCA</name>
<organism evidence="4">
    <name type="scientific">Ceratitis capitata</name>
    <name type="common">Mediterranean fruit fly</name>
    <name type="synonym">Tephritis capitata</name>
    <dbReference type="NCBI Taxonomy" id="7213"/>
    <lineage>
        <taxon>Eukaryota</taxon>
        <taxon>Metazoa</taxon>
        <taxon>Ecdysozoa</taxon>
        <taxon>Arthropoda</taxon>
        <taxon>Hexapoda</taxon>
        <taxon>Insecta</taxon>
        <taxon>Pterygota</taxon>
        <taxon>Neoptera</taxon>
        <taxon>Endopterygota</taxon>
        <taxon>Diptera</taxon>
        <taxon>Brachycera</taxon>
        <taxon>Muscomorpha</taxon>
        <taxon>Tephritoidea</taxon>
        <taxon>Tephritidae</taxon>
        <taxon>Ceratitis</taxon>
        <taxon>Ceratitis</taxon>
    </lineage>
</organism>
<reference evidence="3" key="3">
    <citation type="submission" date="2020-11" db="EMBL/GenBank/DDBJ databases">
        <authorList>
            <person name="Whitehead M."/>
        </authorList>
    </citation>
    <scope>NUCLEOTIDE SEQUENCE</scope>
    <source>
        <strain evidence="3">EGII</strain>
    </source>
</reference>
<dbReference type="Pfam" id="PF05267">
    <property type="entry name" value="DUF725"/>
    <property type="match status" value="1"/>
</dbReference>
<proteinExistence type="evidence at transcript level"/>
<dbReference type="AlphaFoldDB" id="W8C3U0"/>
<feature type="domain" description="Protein TsetseEP" evidence="2">
    <location>
        <begin position="48"/>
        <end position="166"/>
    </location>
</feature>
<accession>W8C3U0</accession>